<dbReference type="PROSITE" id="PS51192">
    <property type="entry name" value="HELICASE_ATP_BIND_1"/>
    <property type="match status" value="1"/>
</dbReference>
<evidence type="ECO:0000256" key="5">
    <source>
        <dbReference type="SAM" id="MobiDB-lite"/>
    </source>
</evidence>
<keyword evidence="1" id="KW-0547">Nucleotide-binding</keyword>
<feature type="domain" description="Helicase C-terminal" evidence="7">
    <location>
        <begin position="379"/>
        <end position="528"/>
    </location>
</feature>
<dbReference type="InterPro" id="IPR027417">
    <property type="entry name" value="P-loop_NTPase"/>
</dbReference>
<comment type="caution">
    <text evidence="8">The sequence shown here is derived from an EMBL/GenBank/DDBJ whole genome shotgun (WGS) entry which is preliminary data.</text>
</comment>
<dbReference type="GO" id="GO:0005829">
    <property type="term" value="C:cytosol"/>
    <property type="evidence" value="ECO:0007669"/>
    <property type="project" value="TreeGrafter"/>
</dbReference>
<dbReference type="OrthoDB" id="10256233at2759"/>
<keyword evidence="2" id="KW-0378">Hydrolase</keyword>
<keyword evidence="3" id="KW-0347">Helicase</keyword>
<dbReference type="GO" id="GO:0003676">
    <property type="term" value="F:nucleic acid binding"/>
    <property type="evidence" value="ECO:0007669"/>
    <property type="project" value="InterPro"/>
</dbReference>
<gene>
    <name evidence="8" type="ORF">KFE25_009955</name>
</gene>
<dbReference type="Gene3D" id="3.40.50.300">
    <property type="entry name" value="P-loop containing nucleotide triphosphate hydrolases"/>
    <property type="match status" value="2"/>
</dbReference>
<feature type="compositionally biased region" description="Basic and acidic residues" evidence="5">
    <location>
        <begin position="590"/>
        <end position="608"/>
    </location>
</feature>
<feature type="region of interest" description="Disordered" evidence="5">
    <location>
        <begin position="635"/>
        <end position="697"/>
    </location>
</feature>
<feature type="compositionally biased region" description="Low complexity" evidence="5">
    <location>
        <begin position="263"/>
        <end position="276"/>
    </location>
</feature>
<reference evidence="8" key="1">
    <citation type="submission" date="2021-05" db="EMBL/GenBank/DDBJ databases">
        <title>The genome of the haptophyte Pavlova lutheri (Diacronema luteri, Pavlovales) - a model for lipid biosynthesis in eukaryotic algae.</title>
        <authorList>
            <person name="Hulatt C.J."/>
            <person name="Posewitz M.C."/>
        </authorList>
    </citation>
    <scope>NUCLEOTIDE SEQUENCE</scope>
    <source>
        <strain evidence="8">NIVA-4/92</strain>
    </source>
</reference>
<dbReference type="InterPro" id="IPR011545">
    <property type="entry name" value="DEAD/DEAH_box_helicase_dom"/>
</dbReference>
<evidence type="ECO:0000256" key="2">
    <source>
        <dbReference type="ARBA" id="ARBA00022801"/>
    </source>
</evidence>
<dbReference type="GO" id="GO:0016787">
    <property type="term" value="F:hydrolase activity"/>
    <property type="evidence" value="ECO:0007669"/>
    <property type="project" value="UniProtKB-KW"/>
</dbReference>
<feature type="region of interest" description="Disordered" evidence="5">
    <location>
        <begin position="579"/>
        <end position="618"/>
    </location>
</feature>
<evidence type="ECO:0000259" key="6">
    <source>
        <dbReference type="PROSITE" id="PS51192"/>
    </source>
</evidence>
<evidence type="ECO:0000313" key="8">
    <source>
        <dbReference type="EMBL" id="KAG8464587.1"/>
    </source>
</evidence>
<dbReference type="InterPro" id="IPR050079">
    <property type="entry name" value="DEAD_box_RNA_helicase"/>
</dbReference>
<dbReference type="Pfam" id="PF00270">
    <property type="entry name" value="DEAD"/>
    <property type="match status" value="1"/>
</dbReference>
<organism evidence="8 9">
    <name type="scientific">Diacronema lutheri</name>
    <name type="common">Unicellular marine alga</name>
    <name type="synonym">Monochrysis lutheri</name>
    <dbReference type="NCBI Taxonomy" id="2081491"/>
    <lineage>
        <taxon>Eukaryota</taxon>
        <taxon>Haptista</taxon>
        <taxon>Haptophyta</taxon>
        <taxon>Pavlovophyceae</taxon>
        <taxon>Pavlovales</taxon>
        <taxon>Pavlovaceae</taxon>
        <taxon>Diacronema</taxon>
    </lineage>
</organism>
<dbReference type="SUPFAM" id="SSF52540">
    <property type="entry name" value="P-loop containing nucleoside triphosphate hydrolases"/>
    <property type="match status" value="1"/>
</dbReference>
<feature type="compositionally biased region" description="Basic and acidic residues" evidence="5">
    <location>
        <begin position="636"/>
        <end position="648"/>
    </location>
</feature>
<protein>
    <recommendedName>
        <fullName evidence="10">RNA helicase</fullName>
    </recommendedName>
</protein>
<dbReference type="AlphaFoldDB" id="A0A8J6C7K7"/>
<sequence>MCSHRPALELRASAVSALRALGIKAIDSSGASLFEAQRACWPVVDAGLPAFLAAPTGTGKSVLAVLRACTVAGMREEGTTTTHPTGDLALPRALVIAPTRELAAQHLNVARTILSHTAPGAHAALIAGGEKHAAQRRSLAALSPALVVGTPGRVLAHVAQTHLSLHRVRCVVLDEADILLSPDGGFWLELRQLLQLLHATPAGRKDAKDEAAHEAARVAASAEAGAGVATQPLAQHAHVVSKAPVPADAGVLRDSAALEAEASDARASADVATAEPPRAPRARARRPPRIQLLLTAATADTHTLQRAALIAPRLQLPSAPNSSAGAAPRPGAPLQLAAPPSVPASLMGTASHSSVESLPATVRHEWRKLLRPGDSKLRALNEHLKAGCAPTLVFTNTMASCMAAWRSLWERGLDAARLHGGMEPAERDSALAKLRSGAACVLVTTDVAMRGLDLPSIVRVINFDFPESAQQFVHRVGRTGRAGAKGTAVHLLGSHGEWVLARQLRDPVQLRALLAAGPPVPAEPSDDEPRHSAPSAREHARPYDEPDAARGLRKRAPAGRGATRLASAEAAALASLEAEDAEYYDESDGADERGEGRSSRARAGDEQRAPAAVGGSYALRGEAGRGRIVLRTRGRRLSEDEAAREHARGGSAPLGRTSEPLHFVRSAYTPSLRSARSKQAGVRGAPLARPAEDEYDEERVVEFGDRGEALMRVRRTRRFPRADGKL</sequence>
<dbReference type="PROSITE" id="PS51194">
    <property type="entry name" value="HELICASE_CTER"/>
    <property type="match status" value="1"/>
</dbReference>
<proteinExistence type="predicted"/>
<evidence type="ECO:0000256" key="1">
    <source>
        <dbReference type="ARBA" id="ARBA00022741"/>
    </source>
</evidence>
<feature type="compositionally biased region" description="Basic and acidic residues" evidence="5">
    <location>
        <begin position="527"/>
        <end position="550"/>
    </location>
</feature>
<dbReference type="InterPro" id="IPR014001">
    <property type="entry name" value="Helicase_ATP-bd"/>
</dbReference>
<evidence type="ECO:0000313" key="9">
    <source>
        <dbReference type="Proteomes" id="UP000751190"/>
    </source>
</evidence>
<keyword evidence="9" id="KW-1185">Reference proteome</keyword>
<dbReference type="PANTHER" id="PTHR47959">
    <property type="entry name" value="ATP-DEPENDENT RNA HELICASE RHLE-RELATED"/>
    <property type="match status" value="1"/>
</dbReference>
<dbReference type="GO" id="GO:0005524">
    <property type="term" value="F:ATP binding"/>
    <property type="evidence" value="ECO:0007669"/>
    <property type="project" value="UniProtKB-KW"/>
</dbReference>
<feature type="region of interest" description="Disordered" evidence="5">
    <location>
        <begin position="517"/>
        <end position="563"/>
    </location>
</feature>
<feature type="compositionally biased region" description="Acidic residues" evidence="5">
    <location>
        <begin position="579"/>
        <end position="589"/>
    </location>
</feature>
<dbReference type="GO" id="GO:0003724">
    <property type="term" value="F:RNA helicase activity"/>
    <property type="evidence" value="ECO:0007669"/>
    <property type="project" value="TreeGrafter"/>
</dbReference>
<feature type="region of interest" description="Disordered" evidence="5">
    <location>
        <begin position="319"/>
        <end position="339"/>
    </location>
</feature>
<feature type="domain" description="Helicase ATP-binding" evidence="6">
    <location>
        <begin position="41"/>
        <end position="317"/>
    </location>
</feature>
<keyword evidence="4" id="KW-0067">ATP-binding</keyword>
<dbReference type="InterPro" id="IPR001650">
    <property type="entry name" value="Helicase_C-like"/>
</dbReference>
<name>A0A8J6C7K7_DIALT</name>
<dbReference type="EMBL" id="JAGTXO010000012">
    <property type="protein sequence ID" value="KAG8464587.1"/>
    <property type="molecule type" value="Genomic_DNA"/>
</dbReference>
<dbReference type="SMART" id="SM00490">
    <property type="entry name" value="HELICc"/>
    <property type="match status" value="1"/>
</dbReference>
<dbReference type="Pfam" id="PF00271">
    <property type="entry name" value="Helicase_C"/>
    <property type="match status" value="1"/>
</dbReference>
<accession>A0A8J6C7K7</accession>
<dbReference type="Proteomes" id="UP000751190">
    <property type="component" value="Unassembled WGS sequence"/>
</dbReference>
<dbReference type="SMART" id="SM00487">
    <property type="entry name" value="DEXDc"/>
    <property type="match status" value="1"/>
</dbReference>
<feature type="region of interest" description="Disordered" evidence="5">
    <location>
        <begin position="263"/>
        <end position="284"/>
    </location>
</feature>
<evidence type="ECO:0008006" key="10">
    <source>
        <dbReference type="Google" id="ProtNLM"/>
    </source>
</evidence>
<dbReference type="PANTHER" id="PTHR47959:SF1">
    <property type="entry name" value="ATP-DEPENDENT RNA HELICASE DBPA"/>
    <property type="match status" value="1"/>
</dbReference>
<evidence type="ECO:0000259" key="7">
    <source>
        <dbReference type="PROSITE" id="PS51194"/>
    </source>
</evidence>
<dbReference type="CDD" id="cd18787">
    <property type="entry name" value="SF2_C_DEAD"/>
    <property type="match status" value="1"/>
</dbReference>
<evidence type="ECO:0000256" key="4">
    <source>
        <dbReference type="ARBA" id="ARBA00022840"/>
    </source>
</evidence>
<evidence type="ECO:0000256" key="3">
    <source>
        <dbReference type="ARBA" id="ARBA00022806"/>
    </source>
</evidence>